<dbReference type="InterPro" id="IPR029025">
    <property type="entry name" value="T3SS_substrate_exporter_C"/>
</dbReference>
<feature type="region of interest" description="Disordered" evidence="1">
    <location>
        <begin position="1"/>
        <end position="41"/>
    </location>
</feature>
<dbReference type="EMBL" id="NMUQ01000001">
    <property type="protein sequence ID" value="OXM15972.1"/>
    <property type="molecule type" value="Genomic_DNA"/>
</dbReference>
<dbReference type="Proteomes" id="UP000215145">
    <property type="component" value="Unassembled WGS sequence"/>
</dbReference>
<accession>A0A229P197</accession>
<dbReference type="SUPFAM" id="SSF160544">
    <property type="entry name" value="EscU C-terminal domain-like"/>
    <property type="match status" value="1"/>
</dbReference>
<sequence>MSKFDHRTEPLSNGTPQGSAPPKSSQTPNGSSASVDTPRKAVALKYNPTDGAPVVVAKGKGQLAEEIIQRARENGVAVQEDRSLVEVLSKLDLDQQIPGELYELVAEVLSFIYRTDKQAAPLSDLSESGDRR</sequence>
<keyword evidence="3" id="KW-1185">Reference proteome</keyword>
<keyword evidence="2" id="KW-0966">Cell projection</keyword>
<dbReference type="InterPro" id="IPR006135">
    <property type="entry name" value="T3SS_substrate_exporter"/>
</dbReference>
<organism evidence="2 3">
    <name type="scientific">Paenibacillus herberti</name>
    <dbReference type="NCBI Taxonomy" id="1619309"/>
    <lineage>
        <taxon>Bacteria</taxon>
        <taxon>Bacillati</taxon>
        <taxon>Bacillota</taxon>
        <taxon>Bacilli</taxon>
        <taxon>Bacillales</taxon>
        <taxon>Paenibacillaceae</taxon>
        <taxon>Paenibacillus</taxon>
    </lineage>
</organism>
<evidence type="ECO:0000313" key="2">
    <source>
        <dbReference type="EMBL" id="OXM15972.1"/>
    </source>
</evidence>
<dbReference type="GO" id="GO:0005886">
    <property type="term" value="C:plasma membrane"/>
    <property type="evidence" value="ECO:0007669"/>
    <property type="project" value="TreeGrafter"/>
</dbReference>
<dbReference type="Gene3D" id="3.40.1690.10">
    <property type="entry name" value="secretion proteins EscU"/>
    <property type="match status" value="1"/>
</dbReference>
<reference evidence="2 3" key="1">
    <citation type="submission" date="2017-07" db="EMBL/GenBank/DDBJ databases">
        <title>Paenibacillus herberti R33 genome sequencing and assembly.</title>
        <authorList>
            <person name="Su W."/>
        </authorList>
    </citation>
    <scope>NUCLEOTIDE SEQUENCE [LARGE SCALE GENOMIC DNA]</scope>
    <source>
        <strain evidence="2 3">R33</strain>
    </source>
</reference>
<keyword evidence="2" id="KW-0969">Cilium</keyword>
<dbReference type="GO" id="GO:0009306">
    <property type="term" value="P:protein secretion"/>
    <property type="evidence" value="ECO:0007669"/>
    <property type="project" value="InterPro"/>
</dbReference>
<gene>
    <name evidence="2" type="ORF">CGZ75_04495</name>
</gene>
<name>A0A229P197_9BACL</name>
<dbReference type="RefSeq" id="WP_089523058.1">
    <property type="nucleotide sequence ID" value="NZ_NMUQ01000001.1"/>
</dbReference>
<dbReference type="AlphaFoldDB" id="A0A229P197"/>
<protein>
    <submittedName>
        <fullName evidence="2">Flagellar biosynthesis protein FlhB</fullName>
    </submittedName>
</protein>
<keyword evidence="2" id="KW-0282">Flagellum</keyword>
<dbReference type="Pfam" id="PF01312">
    <property type="entry name" value="Bac_export_2"/>
    <property type="match status" value="1"/>
</dbReference>
<evidence type="ECO:0000313" key="3">
    <source>
        <dbReference type="Proteomes" id="UP000215145"/>
    </source>
</evidence>
<feature type="compositionally biased region" description="Polar residues" evidence="1">
    <location>
        <begin position="10"/>
        <end position="35"/>
    </location>
</feature>
<evidence type="ECO:0000256" key="1">
    <source>
        <dbReference type="SAM" id="MobiDB-lite"/>
    </source>
</evidence>
<dbReference type="PANTHER" id="PTHR30531">
    <property type="entry name" value="FLAGELLAR BIOSYNTHETIC PROTEIN FLHB"/>
    <property type="match status" value="1"/>
</dbReference>
<proteinExistence type="predicted"/>
<comment type="caution">
    <text evidence="2">The sequence shown here is derived from an EMBL/GenBank/DDBJ whole genome shotgun (WGS) entry which is preliminary data.</text>
</comment>
<dbReference type="OrthoDB" id="5244399at2"/>
<dbReference type="PANTHER" id="PTHR30531:SF12">
    <property type="entry name" value="FLAGELLAR BIOSYNTHETIC PROTEIN FLHB"/>
    <property type="match status" value="1"/>
</dbReference>